<evidence type="ECO:0000313" key="4">
    <source>
        <dbReference type="Proteomes" id="UP000265566"/>
    </source>
</evidence>
<dbReference type="Pfam" id="PF07127">
    <property type="entry name" value="Nodulin_late"/>
    <property type="match status" value="1"/>
</dbReference>
<sequence>MAEILKFVYTMILFVSIFIIVVNVGVFLYYYLTLQENVFLTPSVVDNICVPL</sequence>
<proteinExistence type="predicted"/>
<feature type="domain" description="Late nodulin" evidence="2">
    <location>
        <begin position="1"/>
        <end position="25"/>
    </location>
</feature>
<dbReference type="GO" id="GO:0046872">
    <property type="term" value="F:metal ion binding"/>
    <property type="evidence" value="ECO:0007669"/>
    <property type="project" value="InterPro"/>
</dbReference>
<keyword evidence="1" id="KW-0472">Membrane</keyword>
<evidence type="ECO:0000259" key="2">
    <source>
        <dbReference type="Pfam" id="PF07127"/>
    </source>
</evidence>
<evidence type="ECO:0000256" key="1">
    <source>
        <dbReference type="SAM" id="Phobius"/>
    </source>
</evidence>
<dbReference type="Proteomes" id="UP000265566">
    <property type="component" value="Chromosome 7"/>
</dbReference>
<name>A0A396H0F6_MEDTR</name>
<accession>A0A396H0F6</accession>
<reference evidence="4" key="1">
    <citation type="journal article" date="2018" name="Nat. Plants">
        <title>Whole-genome landscape of Medicago truncatula symbiotic genes.</title>
        <authorList>
            <person name="Pecrix Y."/>
            <person name="Staton S.E."/>
            <person name="Sallet E."/>
            <person name="Lelandais-Briere C."/>
            <person name="Moreau S."/>
            <person name="Carrere S."/>
            <person name="Blein T."/>
            <person name="Jardinaud M.F."/>
            <person name="Latrasse D."/>
            <person name="Zouine M."/>
            <person name="Zahm M."/>
            <person name="Kreplak J."/>
            <person name="Mayjonade B."/>
            <person name="Satge C."/>
            <person name="Perez M."/>
            <person name="Cauet S."/>
            <person name="Marande W."/>
            <person name="Chantry-Darmon C."/>
            <person name="Lopez-Roques C."/>
            <person name="Bouchez O."/>
            <person name="Berard A."/>
            <person name="Debelle F."/>
            <person name="Munos S."/>
            <person name="Bendahmane A."/>
            <person name="Berges H."/>
            <person name="Niebel A."/>
            <person name="Buitink J."/>
            <person name="Frugier F."/>
            <person name="Benhamed M."/>
            <person name="Crespi M."/>
            <person name="Gouzy J."/>
            <person name="Gamas P."/>
        </authorList>
    </citation>
    <scope>NUCLEOTIDE SEQUENCE [LARGE SCALE GENOMIC DNA]</scope>
    <source>
        <strain evidence="4">cv. Jemalong A17</strain>
    </source>
</reference>
<keyword evidence="1" id="KW-1133">Transmembrane helix</keyword>
<dbReference type="Gramene" id="rna40639">
    <property type="protein sequence ID" value="RHN46193.1"/>
    <property type="gene ID" value="gene40639"/>
</dbReference>
<dbReference type="InterPro" id="IPR009810">
    <property type="entry name" value="Nodulin_late_dom"/>
</dbReference>
<keyword evidence="1" id="KW-0812">Transmembrane</keyword>
<gene>
    <name evidence="3" type="ORF">MtrunA17_Chr7g0239531</name>
</gene>
<protein>
    <submittedName>
        <fullName evidence="3">Putative Late nodulin</fullName>
    </submittedName>
</protein>
<feature type="transmembrane region" description="Helical" evidence="1">
    <location>
        <begin position="7"/>
        <end position="32"/>
    </location>
</feature>
<comment type="caution">
    <text evidence="3">The sequence shown here is derived from an EMBL/GenBank/DDBJ whole genome shotgun (WGS) entry which is preliminary data.</text>
</comment>
<evidence type="ECO:0000313" key="3">
    <source>
        <dbReference type="EMBL" id="RHN46193.1"/>
    </source>
</evidence>
<organism evidence="3 4">
    <name type="scientific">Medicago truncatula</name>
    <name type="common">Barrel medic</name>
    <name type="synonym">Medicago tribuloides</name>
    <dbReference type="NCBI Taxonomy" id="3880"/>
    <lineage>
        <taxon>Eukaryota</taxon>
        <taxon>Viridiplantae</taxon>
        <taxon>Streptophyta</taxon>
        <taxon>Embryophyta</taxon>
        <taxon>Tracheophyta</taxon>
        <taxon>Spermatophyta</taxon>
        <taxon>Magnoliopsida</taxon>
        <taxon>eudicotyledons</taxon>
        <taxon>Gunneridae</taxon>
        <taxon>Pentapetalae</taxon>
        <taxon>rosids</taxon>
        <taxon>fabids</taxon>
        <taxon>Fabales</taxon>
        <taxon>Fabaceae</taxon>
        <taxon>Papilionoideae</taxon>
        <taxon>50 kb inversion clade</taxon>
        <taxon>NPAAA clade</taxon>
        <taxon>Hologalegina</taxon>
        <taxon>IRL clade</taxon>
        <taxon>Trifolieae</taxon>
        <taxon>Medicago</taxon>
    </lineage>
</organism>
<dbReference type="EMBL" id="PSQE01000007">
    <property type="protein sequence ID" value="RHN46193.1"/>
    <property type="molecule type" value="Genomic_DNA"/>
</dbReference>
<dbReference type="AlphaFoldDB" id="A0A396H0F6"/>